<dbReference type="STRING" id="363999.A0A439DG23"/>
<feature type="region of interest" description="Disordered" evidence="1">
    <location>
        <begin position="1"/>
        <end position="60"/>
    </location>
</feature>
<reference evidence="2 3" key="1">
    <citation type="submission" date="2018-12" db="EMBL/GenBank/DDBJ databases">
        <title>Draft genome sequence of Xylaria grammica IHI A82.</title>
        <authorList>
            <person name="Buettner E."/>
            <person name="Kellner H."/>
        </authorList>
    </citation>
    <scope>NUCLEOTIDE SEQUENCE [LARGE SCALE GENOMIC DNA]</scope>
    <source>
        <strain evidence="2 3">IHI A82</strain>
    </source>
</reference>
<evidence type="ECO:0000313" key="3">
    <source>
        <dbReference type="Proteomes" id="UP000286045"/>
    </source>
</evidence>
<accession>A0A439DG23</accession>
<evidence type="ECO:0000313" key="2">
    <source>
        <dbReference type="EMBL" id="RWA13326.1"/>
    </source>
</evidence>
<keyword evidence="3" id="KW-1185">Reference proteome</keyword>
<organism evidence="2 3">
    <name type="scientific">Xylaria grammica</name>
    <dbReference type="NCBI Taxonomy" id="363999"/>
    <lineage>
        <taxon>Eukaryota</taxon>
        <taxon>Fungi</taxon>
        <taxon>Dikarya</taxon>
        <taxon>Ascomycota</taxon>
        <taxon>Pezizomycotina</taxon>
        <taxon>Sordariomycetes</taxon>
        <taxon>Xylariomycetidae</taxon>
        <taxon>Xylariales</taxon>
        <taxon>Xylariaceae</taxon>
        <taxon>Xylaria</taxon>
    </lineage>
</organism>
<feature type="compositionally biased region" description="Polar residues" evidence="1">
    <location>
        <begin position="87"/>
        <end position="98"/>
    </location>
</feature>
<proteinExistence type="predicted"/>
<feature type="compositionally biased region" description="Acidic residues" evidence="1">
    <location>
        <begin position="384"/>
        <end position="393"/>
    </location>
</feature>
<evidence type="ECO:0000256" key="1">
    <source>
        <dbReference type="SAM" id="MobiDB-lite"/>
    </source>
</evidence>
<comment type="caution">
    <text evidence="2">The sequence shown here is derived from an EMBL/GenBank/DDBJ whole genome shotgun (WGS) entry which is preliminary data.</text>
</comment>
<feature type="region of interest" description="Disordered" evidence="1">
    <location>
        <begin position="87"/>
        <end position="240"/>
    </location>
</feature>
<sequence>MAQRKVIADSEDEDEGDDDILLLQPGDDFDRPEPEPLSPHPRLSSPTAPDGRNQSSDVTDPSFFANIYEIHQGLAAQQSHLVENIVRQSQRASASSGDISLPTKKKGRVNPSSGTDVTSPMVLSRPRHHSNFYTDDASEFTTPRKSTGQEWEVPSSPEDTTAPNHTECSASEEHIRGERKRRRSGLVSSSAAVEMPADEETTPRAPLKVIVIEDQLDGRQGQRVDATSTPAAKRTKLSHHGSVLPDTSKFYIAQSNLTTMQKLEYQKINVSNGYGGLPGSLPNHKSSGVTTIAYSTPSGYSSIPPLPWEESPAQPANPQRNEVVNISSSPDMIDSAPDLPGKMVPVANMEIEIPVQSKSREAPIRHESRTPVRRERKRTRQIVEEDELGQDDTWDSHDVDLPQESYNPRATKRRSVATAGFPGDESNVDNLGDVPNQPMVQTQSPPKITAPALPNTDPPEPEPEPELEPEPEPEPDRPEPEPEPQPELATKKRGRKKKQPTSEITPADIETNEDSELNQNSAPLDKDAAVGPPASEEPLLEPPIANQLPKIDSPQKDNSPDKAATVTRKQSSGQKAKGKKVQASEIEDTDSEEDRPPLKEVDSNLRIPSEPISNRESPAEARIDPEDERPATPKTQLKENPKAGASQPKVPYRVGLSKRSRIAPLLKFIRK</sequence>
<feature type="region of interest" description="Disordered" evidence="1">
    <location>
        <begin position="350"/>
        <end position="655"/>
    </location>
</feature>
<feature type="compositionally biased region" description="Basic and acidic residues" evidence="1">
    <location>
        <begin position="358"/>
        <end position="373"/>
    </location>
</feature>
<feature type="compositionally biased region" description="Basic and acidic residues" evidence="1">
    <location>
        <begin position="617"/>
        <end position="641"/>
    </location>
</feature>
<feature type="compositionally biased region" description="Basic and acidic residues" evidence="1">
    <location>
        <begin position="594"/>
        <end position="603"/>
    </location>
</feature>
<gene>
    <name evidence="2" type="ORF">EKO27_g1771</name>
</gene>
<dbReference type="EMBL" id="RYZI01000029">
    <property type="protein sequence ID" value="RWA13326.1"/>
    <property type="molecule type" value="Genomic_DNA"/>
</dbReference>
<dbReference type="AlphaFoldDB" id="A0A439DG23"/>
<feature type="compositionally biased region" description="Polar residues" evidence="1">
    <location>
        <begin position="44"/>
        <end position="59"/>
    </location>
</feature>
<protein>
    <submittedName>
        <fullName evidence="2">Uncharacterized protein</fullName>
    </submittedName>
</protein>
<feature type="compositionally biased region" description="Acidic residues" evidence="1">
    <location>
        <begin position="459"/>
        <end position="473"/>
    </location>
</feature>
<dbReference type="Proteomes" id="UP000286045">
    <property type="component" value="Unassembled WGS sequence"/>
</dbReference>
<feature type="region of interest" description="Disordered" evidence="1">
    <location>
        <begin position="298"/>
        <end position="321"/>
    </location>
</feature>
<name>A0A439DG23_9PEZI</name>
<feature type="compositionally biased region" description="Polar residues" evidence="1">
    <location>
        <begin position="157"/>
        <end position="169"/>
    </location>
</feature>
<feature type="compositionally biased region" description="Acidic residues" evidence="1">
    <location>
        <begin position="9"/>
        <end position="20"/>
    </location>
</feature>
<feature type="compositionally biased region" description="Polar residues" evidence="1">
    <location>
        <begin position="139"/>
        <end position="149"/>
    </location>
</feature>